<keyword evidence="2" id="KW-1185">Reference proteome</keyword>
<evidence type="ECO:0000313" key="2">
    <source>
        <dbReference type="Proteomes" id="UP000887013"/>
    </source>
</evidence>
<dbReference type="EMBL" id="BMAW01050640">
    <property type="protein sequence ID" value="GFS76350.1"/>
    <property type="molecule type" value="Genomic_DNA"/>
</dbReference>
<protein>
    <submittedName>
        <fullName evidence="1">Uncharacterized protein</fullName>
    </submittedName>
</protein>
<sequence>MVLLYFHAASYPGAFADTFSCQMHAPSRGVVLPKLSSVAGRRRRPSDLGALKIIVCASETQFASGSTGGRRKRYLVEILTEFLTAWFRYNLNQSKGRIFLSY</sequence>
<accession>A0A8X6MSZ3</accession>
<organism evidence="1 2">
    <name type="scientific">Nephila pilipes</name>
    <name type="common">Giant wood spider</name>
    <name type="synonym">Nephila maculata</name>
    <dbReference type="NCBI Taxonomy" id="299642"/>
    <lineage>
        <taxon>Eukaryota</taxon>
        <taxon>Metazoa</taxon>
        <taxon>Ecdysozoa</taxon>
        <taxon>Arthropoda</taxon>
        <taxon>Chelicerata</taxon>
        <taxon>Arachnida</taxon>
        <taxon>Araneae</taxon>
        <taxon>Araneomorphae</taxon>
        <taxon>Entelegynae</taxon>
        <taxon>Araneoidea</taxon>
        <taxon>Nephilidae</taxon>
        <taxon>Nephila</taxon>
    </lineage>
</organism>
<dbReference type="Proteomes" id="UP000887013">
    <property type="component" value="Unassembled WGS sequence"/>
</dbReference>
<proteinExistence type="predicted"/>
<reference evidence="1" key="1">
    <citation type="submission" date="2020-08" db="EMBL/GenBank/DDBJ databases">
        <title>Multicomponent nature underlies the extraordinary mechanical properties of spider dragline silk.</title>
        <authorList>
            <person name="Kono N."/>
            <person name="Nakamura H."/>
            <person name="Mori M."/>
            <person name="Yoshida Y."/>
            <person name="Ohtoshi R."/>
            <person name="Malay A.D."/>
            <person name="Moran D.A.P."/>
            <person name="Tomita M."/>
            <person name="Numata K."/>
            <person name="Arakawa K."/>
        </authorList>
    </citation>
    <scope>NUCLEOTIDE SEQUENCE</scope>
</reference>
<name>A0A8X6MSZ3_NEPPI</name>
<evidence type="ECO:0000313" key="1">
    <source>
        <dbReference type="EMBL" id="GFS76350.1"/>
    </source>
</evidence>
<comment type="caution">
    <text evidence="1">The sequence shown here is derived from an EMBL/GenBank/DDBJ whole genome shotgun (WGS) entry which is preliminary data.</text>
</comment>
<dbReference type="OrthoDB" id="10288864at2759"/>
<dbReference type="AlphaFoldDB" id="A0A8X6MSZ3"/>
<gene>
    <name evidence="1" type="ORF">NPIL_194151</name>
</gene>